<dbReference type="Pfam" id="PF02793">
    <property type="entry name" value="HRM"/>
    <property type="match status" value="1"/>
</dbReference>
<organism evidence="23 24">
    <name type="scientific">Clytia hemisphaerica</name>
    <dbReference type="NCBI Taxonomy" id="252671"/>
    <lineage>
        <taxon>Eukaryota</taxon>
        <taxon>Metazoa</taxon>
        <taxon>Cnidaria</taxon>
        <taxon>Hydrozoa</taxon>
        <taxon>Hydroidolina</taxon>
        <taxon>Leptothecata</taxon>
        <taxon>Obeliida</taxon>
        <taxon>Clytiidae</taxon>
        <taxon>Clytia</taxon>
    </lineage>
</organism>
<dbReference type="Pfam" id="PF16489">
    <property type="entry name" value="GAIN"/>
    <property type="match status" value="1"/>
</dbReference>
<evidence type="ECO:0000259" key="18">
    <source>
        <dbReference type="PROSITE" id="PS50026"/>
    </source>
</evidence>
<keyword evidence="3" id="KW-1003">Cell membrane</keyword>
<feature type="transmembrane region" description="Helical" evidence="16">
    <location>
        <begin position="1212"/>
        <end position="1230"/>
    </location>
</feature>
<dbReference type="Pfam" id="PF01825">
    <property type="entry name" value="GPS"/>
    <property type="match status" value="1"/>
</dbReference>
<dbReference type="SUPFAM" id="SSF49265">
    <property type="entry name" value="Fibronectin type III"/>
    <property type="match status" value="3"/>
</dbReference>
<evidence type="ECO:0000256" key="1">
    <source>
        <dbReference type="ARBA" id="ARBA00004651"/>
    </source>
</evidence>
<evidence type="ECO:0000256" key="5">
    <source>
        <dbReference type="ARBA" id="ARBA00022692"/>
    </source>
</evidence>
<evidence type="ECO:0000259" key="22">
    <source>
        <dbReference type="PROSITE" id="PS50853"/>
    </source>
</evidence>
<evidence type="ECO:0000259" key="19">
    <source>
        <dbReference type="PROSITE" id="PS50221"/>
    </source>
</evidence>
<name>A0A7M5X7E1_9CNID</name>
<comment type="subcellular location">
    <subcellularLocation>
        <location evidence="1">Cell membrane</location>
        <topology evidence="1">Multi-pass membrane protein</topology>
    </subcellularLocation>
</comment>
<dbReference type="PROSITE" id="PS01187">
    <property type="entry name" value="EGF_CA"/>
    <property type="match status" value="1"/>
</dbReference>
<keyword evidence="12" id="KW-0675">Receptor</keyword>
<dbReference type="Gene3D" id="2.60.120.200">
    <property type="match status" value="1"/>
</dbReference>
<dbReference type="CDD" id="cd00063">
    <property type="entry name" value="FN3"/>
    <property type="match status" value="2"/>
</dbReference>
<dbReference type="InterPro" id="IPR000152">
    <property type="entry name" value="EGF-type_Asp/Asn_hydroxyl_site"/>
</dbReference>
<dbReference type="PROSITE" id="PS50853">
    <property type="entry name" value="FN3"/>
    <property type="match status" value="1"/>
</dbReference>
<dbReference type="PRINTS" id="PR00249">
    <property type="entry name" value="GPCRSECRETIN"/>
</dbReference>
<dbReference type="PANTHER" id="PTHR12011:SF347">
    <property type="entry name" value="FI21270P1-RELATED"/>
    <property type="match status" value="1"/>
</dbReference>
<dbReference type="SUPFAM" id="SSF81321">
    <property type="entry name" value="Family A G protein-coupled receptor-like"/>
    <property type="match status" value="1"/>
</dbReference>
<protein>
    <submittedName>
        <fullName evidence="23">Uncharacterized protein</fullName>
    </submittedName>
</protein>
<feature type="transmembrane region" description="Helical" evidence="16">
    <location>
        <begin position="1292"/>
        <end position="1315"/>
    </location>
</feature>
<feature type="transmembrane region" description="Helical" evidence="16">
    <location>
        <begin position="1169"/>
        <end position="1192"/>
    </location>
</feature>
<feature type="transmembrane region" description="Helical" evidence="16">
    <location>
        <begin position="1100"/>
        <end position="1128"/>
    </location>
</feature>
<dbReference type="Gene3D" id="2.60.220.50">
    <property type="match status" value="1"/>
</dbReference>
<evidence type="ECO:0000256" key="11">
    <source>
        <dbReference type="ARBA" id="ARBA00023157"/>
    </source>
</evidence>
<evidence type="ECO:0000256" key="9">
    <source>
        <dbReference type="ARBA" id="ARBA00023040"/>
    </source>
</evidence>
<dbReference type="OrthoDB" id="5958263at2759"/>
<dbReference type="EnsemblMetazoa" id="CLYHEMT019000.2">
    <property type="protein sequence ID" value="CLYHEMP019000.2"/>
    <property type="gene ID" value="CLYHEMG019000"/>
</dbReference>
<dbReference type="InterPro" id="IPR036445">
    <property type="entry name" value="GPCR_2_extracell_dom_sf"/>
</dbReference>
<evidence type="ECO:0000313" key="23">
    <source>
        <dbReference type="EnsemblMetazoa" id="CLYHEMP019000.2"/>
    </source>
</evidence>
<dbReference type="SMART" id="SM00303">
    <property type="entry name" value="GPS"/>
    <property type="match status" value="1"/>
</dbReference>
<dbReference type="InterPro" id="IPR018097">
    <property type="entry name" value="EGF_Ca-bd_CS"/>
</dbReference>
<evidence type="ECO:0000256" key="4">
    <source>
        <dbReference type="ARBA" id="ARBA00022536"/>
    </source>
</evidence>
<dbReference type="Gene3D" id="2.10.25.10">
    <property type="entry name" value="Laminin"/>
    <property type="match status" value="2"/>
</dbReference>
<dbReference type="InterPro" id="IPR057244">
    <property type="entry name" value="GAIN_B"/>
</dbReference>
<dbReference type="Pfam" id="PF00002">
    <property type="entry name" value="7tm_2"/>
    <property type="match status" value="1"/>
</dbReference>
<dbReference type="InterPro" id="IPR000203">
    <property type="entry name" value="GPS"/>
</dbReference>
<dbReference type="FunFam" id="1.20.1070.10:FF:000058">
    <property type="entry name" value="Adhesion G protein-coupled receptor F5"/>
    <property type="match status" value="1"/>
</dbReference>
<dbReference type="GO" id="GO:0004930">
    <property type="term" value="F:G protein-coupled receptor activity"/>
    <property type="evidence" value="ECO:0007669"/>
    <property type="project" value="UniProtKB-KW"/>
</dbReference>
<feature type="transmembrane region" description="Helical" evidence="16">
    <location>
        <begin position="1140"/>
        <end position="1157"/>
    </location>
</feature>
<dbReference type="PROSITE" id="PS50221">
    <property type="entry name" value="GAIN_B"/>
    <property type="match status" value="1"/>
</dbReference>
<dbReference type="Gene3D" id="2.60.40.10">
    <property type="entry name" value="Immunoglobulins"/>
    <property type="match status" value="2"/>
</dbReference>
<dbReference type="SMART" id="SM00060">
    <property type="entry name" value="FN3"/>
    <property type="match status" value="4"/>
</dbReference>
<evidence type="ECO:0000259" key="21">
    <source>
        <dbReference type="PROSITE" id="PS50261"/>
    </source>
</evidence>
<evidence type="ECO:0000256" key="14">
    <source>
        <dbReference type="ARBA" id="ARBA00023224"/>
    </source>
</evidence>
<evidence type="ECO:0000259" key="20">
    <source>
        <dbReference type="PROSITE" id="PS50227"/>
    </source>
</evidence>
<feature type="chain" id="PRO_5029865011" evidence="17">
    <location>
        <begin position="29"/>
        <end position="1429"/>
    </location>
</feature>
<dbReference type="CDD" id="cd15040">
    <property type="entry name" value="7tmB2_Adhesion"/>
    <property type="match status" value="1"/>
</dbReference>
<evidence type="ECO:0000256" key="2">
    <source>
        <dbReference type="ARBA" id="ARBA00007343"/>
    </source>
</evidence>
<evidence type="ECO:0000256" key="7">
    <source>
        <dbReference type="ARBA" id="ARBA00022737"/>
    </source>
</evidence>
<evidence type="ECO:0000256" key="15">
    <source>
        <dbReference type="PROSITE-ProRule" id="PRU00076"/>
    </source>
</evidence>
<dbReference type="Pfam" id="PF07645">
    <property type="entry name" value="EGF_CA"/>
    <property type="match status" value="2"/>
</dbReference>
<dbReference type="Proteomes" id="UP000594262">
    <property type="component" value="Unplaced"/>
</dbReference>
<keyword evidence="8 16" id="KW-1133">Transmembrane helix</keyword>
<feature type="domain" description="EGF-like" evidence="18">
    <location>
        <begin position="708"/>
        <end position="747"/>
    </location>
</feature>
<keyword evidence="4 15" id="KW-0245">EGF-like domain</keyword>
<evidence type="ECO:0000313" key="24">
    <source>
        <dbReference type="Proteomes" id="UP000594262"/>
    </source>
</evidence>
<keyword evidence="7" id="KW-0677">Repeat</keyword>
<dbReference type="InterPro" id="IPR032471">
    <property type="entry name" value="AGRL2-4_GAIN_subdom_A"/>
</dbReference>
<comment type="similarity">
    <text evidence="2">Belongs to the G-protein coupled receptor 2 family. Adhesion G-protein coupled receptor (ADGR) subfamily.</text>
</comment>
<keyword evidence="5 16" id="KW-0812">Transmembrane</keyword>
<dbReference type="InterPro" id="IPR000832">
    <property type="entry name" value="GPCR_2_secretin-like"/>
</dbReference>
<feature type="domain" description="G-protein coupled receptors family 2 profile 1" evidence="20">
    <location>
        <begin position="736"/>
        <end position="814"/>
    </location>
</feature>
<dbReference type="Gene3D" id="4.10.1240.10">
    <property type="entry name" value="GPCR, family 2, extracellular hormone receptor domain"/>
    <property type="match status" value="1"/>
</dbReference>
<accession>A0A7M5X7E1</accession>
<dbReference type="PROSITE" id="PS50261">
    <property type="entry name" value="G_PROTEIN_RECEP_F2_4"/>
    <property type="match status" value="1"/>
</dbReference>
<dbReference type="InterPro" id="IPR036116">
    <property type="entry name" value="FN3_sf"/>
</dbReference>
<dbReference type="InterPro" id="IPR017981">
    <property type="entry name" value="GPCR_2-like_7TM"/>
</dbReference>
<keyword evidence="10 16" id="KW-0472">Membrane</keyword>
<dbReference type="SUPFAM" id="SSF49899">
    <property type="entry name" value="Concanavalin A-like lectins/glucanases"/>
    <property type="match status" value="1"/>
</dbReference>
<dbReference type="SMART" id="SM00179">
    <property type="entry name" value="EGF_CA"/>
    <property type="match status" value="2"/>
</dbReference>
<evidence type="ECO:0000256" key="8">
    <source>
        <dbReference type="ARBA" id="ARBA00022989"/>
    </source>
</evidence>
<evidence type="ECO:0000256" key="12">
    <source>
        <dbReference type="ARBA" id="ARBA00023170"/>
    </source>
</evidence>
<proteinExistence type="inferred from homology"/>
<feature type="transmembrane region" description="Helical" evidence="16">
    <location>
        <begin position="1321"/>
        <end position="1343"/>
    </location>
</feature>
<feature type="signal peptide" evidence="17">
    <location>
        <begin position="1"/>
        <end position="28"/>
    </location>
</feature>
<dbReference type="InterPro" id="IPR001879">
    <property type="entry name" value="GPCR_2_extracellular_dom"/>
</dbReference>
<dbReference type="SUPFAM" id="SSF57184">
    <property type="entry name" value="Growth factor receptor domain"/>
    <property type="match status" value="1"/>
</dbReference>
<dbReference type="InterPro" id="IPR013320">
    <property type="entry name" value="ConA-like_dom_sf"/>
</dbReference>
<dbReference type="GO" id="GO:0005509">
    <property type="term" value="F:calcium ion binding"/>
    <property type="evidence" value="ECO:0007669"/>
    <property type="project" value="InterPro"/>
</dbReference>
<evidence type="ECO:0000256" key="10">
    <source>
        <dbReference type="ARBA" id="ARBA00023136"/>
    </source>
</evidence>
<dbReference type="GO" id="GO:0007166">
    <property type="term" value="P:cell surface receptor signaling pathway"/>
    <property type="evidence" value="ECO:0007669"/>
    <property type="project" value="InterPro"/>
</dbReference>
<dbReference type="InterPro" id="IPR001881">
    <property type="entry name" value="EGF-like_Ca-bd_dom"/>
</dbReference>
<evidence type="ECO:0000256" key="3">
    <source>
        <dbReference type="ARBA" id="ARBA00022475"/>
    </source>
</evidence>
<keyword evidence="13" id="KW-0325">Glycoprotein</keyword>
<comment type="caution">
    <text evidence="15">Lacks conserved residue(s) required for the propagation of feature annotation.</text>
</comment>
<dbReference type="InterPro" id="IPR009030">
    <property type="entry name" value="Growth_fac_rcpt_cys_sf"/>
</dbReference>
<feature type="domain" description="GAIN-B" evidence="19">
    <location>
        <begin position="931"/>
        <end position="1092"/>
    </location>
</feature>
<feature type="domain" description="Fibronectin type-III" evidence="22">
    <location>
        <begin position="359"/>
        <end position="447"/>
    </location>
</feature>
<feature type="domain" description="G-protein coupled receptors family 2 profile 2" evidence="21">
    <location>
        <begin position="1103"/>
        <end position="1345"/>
    </location>
</feature>
<reference evidence="23" key="1">
    <citation type="submission" date="2021-01" db="UniProtKB">
        <authorList>
            <consortium name="EnsemblMetazoa"/>
        </authorList>
    </citation>
    <scope>IDENTIFICATION</scope>
</reference>
<dbReference type="PROSITE" id="PS50227">
    <property type="entry name" value="G_PROTEIN_RECEP_F2_3"/>
    <property type="match status" value="1"/>
</dbReference>
<evidence type="ECO:0000256" key="6">
    <source>
        <dbReference type="ARBA" id="ARBA00022729"/>
    </source>
</evidence>
<evidence type="ECO:0000256" key="17">
    <source>
        <dbReference type="SAM" id="SignalP"/>
    </source>
</evidence>
<dbReference type="InterPro" id="IPR013783">
    <property type="entry name" value="Ig-like_fold"/>
</dbReference>
<dbReference type="InterPro" id="IPR046338">
    <property type="entry name" value="GAIN_dom_sf"/>
</dbReference>
<dbReference type="PANTHER" id="PTHR12011">
    <property type="entry name" value="ADHESION G-PROTEIN COUPLED RECEPTOR"/>
    <property type="match status" value="1"/>
</dbReference>
<keyword evidence="24" id="KW-1185">Reference proteome</keyword>
<dbReference type="PROSITE" id="PS00010">
    <property type="entry name" value="ASX_HYDROXYL"/>
    <property type="match status" value="2"/>
</dbReference>
<evidence type="ECO:0000256" key="16">
    <source>
        <dbReference type="SAM" id="Phobius"/>
    </source>
</evidence>
<dbReference type="Pfam" id="PF13385">
    <property type="entry name" value="Laminin_G_3"/>
    <property type="match status" value="1"/>
</dbReference>
<dbReference type="InterPro" id="IPR000742">
    <property type="entry name" value="EGF"/>
</dbReference>
<sequence>MAVWKNSLKLWSMLVVLFDVLFLTSGLANQDDKDHKISIDAYLQPRHFWPLDYSTWVREIIENKNPTVQGRSTLSVSGNGNGFLEFSPLKSSANLGSFQHACLVDPANCNKGLTVSFWTKLTSIKRSSSKETFRFLGTTDGGVTTLLGLQFFYEVDGGTNKIIAKWYSKDIHSSSAVIKPNTWYNVMVTLTQNQMQMYVDGHTKQKQKSVNLNYNPKTVLDLEIGQYPNLVFNRLTAFKDSKIQMDNLVIWDRVLGETERKKIHVVELGQIEANCKNSNDKYLITWKQLKDPYQQLRYFKVTWRTEEGMQSSATFSNKKTLSALIDGFVGNVSYSFKVVAFTTSNMFAEHSVKCPVIQTNNKFRLYSVSPTTATIFWAAPQPQYSYEVRLGEMQLVSSKTTNPFNYEIKNLDPNTSYNVTIVRTKMSSVEGDDSNESGEVVEFIGSFTTKTLASSFKTSVQSANVKINTWNTSTIHMVLHPELKGKPMTYILLQKELYNPRARPERRIPWKNVKNSWLDFTLTKLNPNTWYSFDIELRDRDSKEPGPRMAKPIIWQTKARFPSEDLTIELNSIASNSLSISIRLPYEFSAASHIKLTANHVPSKKIGAKGWRIPSKTQIFSLSAKNNYTLVRLVHHQNYQIFAQLGNGVDFGNSSNIITAKTDDINECEMNSAICGEHTKCTNIEGSYNCSCIHKGFMEKTVGKGCRDIDECSDREKTACQVDEQCINTIGSYNCICQQNYTRVNGVCVPKEVKITSCKYETYRNMTWFTAKAGQRNKQNCPDGYEGFVYRECTMEGSKATWEKPDSTNCVNKALAVLLNSQKLESPTVVASSLNNFVQEQTNDMTTGDVSTIVDMMGSLATSSKQGVDGQATEKFTENMINVASTLLEDKTQSTWNEFSEEKRSEKAANLLTAADHIVEASANALNENKTIENIETENIVMKLKRVEKKSTVDSVTVSDNIELPRDALGNEQSTIAIVEYKGMDKILGVPKNTTLQKQSNISKAYLNSQILSISIFPSTKKTFDKPVVFTQQHRGITNNSVPNCVYWHESTFGSHWSDEGCMVNTWNASHVTCHCYHLTNFAILMSVTDAPKQLSEDNVLALSLITVIGITISLGALVISFLSFVFIKAIRSLRNTVHKHLCVALFIAEGIFLFGIDKTGHKIGCQVIAASLHYFFLVAFFIMGLEGIVLYMMLVRVYRSMGTSGYGSPKFIALCWVLPLVVITVNVFIDQNAYGDINGACWLSIENGFIWSFVGPVLLIVGMNFVFLGLTIKVMTEKAKRRNTAVEEIWFWTKGVCLLLSILGVTWVFGVLYINQDTLFFAYIFAIVNSLQGLSIFVFHCACDPRVRKAYRDFFLCVSVRQKHELMRSMSRTRSTSGSKASMRKSLHSTRGNQLIIGRSKESMPLYSNGLSSTPENSVGLLVGTNKF</sequence>
<feature type="transmembrane region" description="Helical" evidence="16">
    <location>
        <begin position="1250"/>
        <end position="1271"/>
    </location>
</feature>
<dbReference type="InterPro" id="IPR003961">
    <property type="entry name" value="FN3_dom"/>
</dbReference>
<evidence type="ECO:0000256" key="13">
    <source>
        <dbReference type="ARBA" id="ARBA00023180"/>
    </source>
</evidence>
<dbReference type="Gene3D" id="1.20.1070.10">
    <property type="entry name" value="Rhodopsin 7-helix transmembrane proteins"/>
    <property type="match status" value="1"/>
</dbReference>
<keyword evidence="6 17" id="KW-0732">Signal</keyword>
<keyword evidence="11" id="KW-1015">Disulfide bond</keyword>
<keyword evidence="9" id="KW-0297">G-protein coupled receptor</keyword>
<dbReference type="GO" id="GO:0005886">
    <property type="term" value="C:plasma membrane"/>
    <property type="evidence" value="ECO:0007669"/>
    <property type="project" value="UniProtKB-SubCell"/>
</dbReference>
<dbReference type="PROSITE" id="PS50026">
    <property type="entry name" value="EGF_3"/>
    <property type="match status" value="1"/>
</dbReference>
<dbReference type="InterPro" id="IPR049883">
    <property type="entry name" value="NOTCH1_EGF-like"/>
</dbReference>
<keyword evidence="14" id="KW-0807">Transducer</keyword>
<dbReference type="SMART" id="SM00181">
    <property type="entry name" value="EGF"/>
    <property type="match status" value="2"/>
</dbReference>
<dbReference type="FunFam" id="2.10.25.10:FF:000038">
    <property type="entry name" value="Fibrillin 2"/>
    <property type="match status" value="1"/>
</dbReference>
<dbReference type="CDD" id="cd00054">
    <property type="entry name" value="EGF_CA"/>
    <property type="match status" value="2"/>
</dbReference>